<gene>
    <name evidence="16" type="primary">LOC106472991</name>
</gene>
<proteinExistence type="inferred from homology"/>
<evidence type="ECO:0000256" key="6">
    <source>
        <dbReference type="ARBA" id="ARBA00022692"/>
    </source>
</evidence>
<keyword evidence="7 14" id="KW-0999">Mitochondrion inner membrane</keyword>
<dbReference type="Pfam" id="PF06212">
    <property type="entry name" value="GRIM-19"/>
    <property type="match status" value="1"/>
</dbReference>
<sequence>MAEVNYKQDMPPKGGYAPIVFQNIPVKKYFNGYTMFAGFAAITSFSFYMYYQNFKRRRLLKIERQDAINALEPILLAERDRSYLKQLRRNVEEEAELMKNVPGWEVGTYYGEPIYKTVPKEKLLDPILEEYYAHTSEKAYDDKANEFLWR</sequence>
<keyword evidence="11 14" id="KW-0472">Membrane</keyword>
<evidence type="ECO:0000256" key="1">
    <source>
        <dbReference type="ARBA" id="ARBA00004298"/>
    </source>
</evidence>
<evidence type="ECO:0000256" key="14">
    <source>
        <dbReference type="RuleBase" id="RU368034"/>
    </source>
</evidence>
<dbReference type="GeneID" id="106472991"/>
<keyword evidence="10 14" id="KW-0496">Mitochondrion</keyword>
<dbReference type="Proteomes" id="UP000694941">
    <property type="component" value="Unplaced"/>
</dbReference>
<protein>
    <recommendedName>
        <fullName evidence="3 14">NADH dehydrogenase [ubiquinone] 1 alpha subcomplex subunit 13</fullName>
    </recommendedName>
</protein>
<dbReference type="PANTHER" id="PTHR12966:SF0">
    <property type="entry name" value="NADH DEHYDROGENASE [UBIQUINONE] 1 ALPHA SUBCOMPLEX SUBUNIT 13"/>
    <property type="match status" value="1"/>
</dbReference>
<comment type="function">
    <text evidence="14">Complex I functions in the transfer of electrons from NADH to the respiratory chain. Accessory subunit of the mitochondrial membrane respiratory chain NADH dehydrogenase (Complex I), that is believed not to be involved in catalysis.</text>
</comment>
<comment type="subunit">
    <text evidence="13">Complex I is composed of 45 different subunits. Interacts with CARD15, but not with CARD4. Interacts with STAT3, but not with STAT1, STAT2 and STAT5A. Interacts with OLFM4.</text>
</comment>
<accession>A0ABM1BUV0</accession>
<comment type="similarity">
    <text evidence="2 14">Belongs to the complex I NDUFA13 subunit family.</text>
</comment>
<evidence type="ECO:0000256" key="11">
    <source>
        <dbReference type="ARBA" id="ARBA00023136"/>
    </source>
</evidence>
<evidence type="ECO:0000256" key="8">
    <source>
        <dbReference type="ARBA" id="ARBA00022982"/>
    </source>
</evidence>
<dbReference type="PANTHER" id="PTHR12966">
    <property type="entry name" value="NADH DEHYDROGENASE UBIQUINONE 1 ALPHA SUBCOMPLEX SUBUNIT 13"/>
    <property type="match status" value="1"/>
</dbReference>
<keyword evidence="8 14" id="KW-0249">Electron transport</keyword>
<evidence type="ECO:0000313" key="16">
    <source>
        <dbReference type="RefSeq" id="XP_013789118.1"/>
    </source>
</evidence>
<keyword evidence="15" id="KW-1185">Reference proteome</keyword>
<evidence type="ECO:0000256" key="9">
    <source>
        <dbReference type="ARBA" id="ARBA00022989"/>
    </source>
</evidence>
<evidence type="ECO:0000313" key="15">
    <source>
        <dbReference type="Proteomes" id="UP000694941"/>
    </source>
</evidence>
<comment type="subcellular location">
    <subcellularLocation>
        <location evidence="1 14">Mitochondrion inner membrane</location>
        <topology evidence="1 14">Single-pass membrane protein</topology>
        <orientation evidence="1 14">Matrix side</orientation>
    </subcellularLocation>
</comment>
<organism evidence="15 16">
    <name type="scientific">Limulus polyphemus</name>
    <name type="common">Atlantic horseshoe crab</name>
    <dbReference type="NCBI Taxonomy" id="6850"/>
    <lineage>
        <taxon>Eukaryota</taxon>
        <taxon>Metazoa</taxon>
        <taxon>Ecdysozoa</taxon>
        <taxon>Arthropoda</taxon>
        <taxon>Chelicerata</taxon>
        <taxon>Merostomata</taxon>
        <taxon>Xiphosura</taxon>
        <taxon>Limulidae</taxon>
        <taxon>Limulus</taxon>
    </lineage>
</organism>
<evidence type="ECO:0000256" key="10">
    <source>
        <dbReference type="ARBA" id="ARBA00023128"/>
    </source>
</evidence>
<dbReference type="RefSeq" id="XP_013789118.1">
    <property type="nucleotide sequence ID" value="XM_013933664.2"/>
</dbReference>
<evidence type="ECO:0000256" key="4">
    <source>
        <dbReference type="ARBA" id="ARBA00022448"/>
    </source>
</evidence>
<comment type="function">
    <text evidence="12">Accessory subunit of the mitochondrial membrane respiratory chain NADH dehydrogenase (Complex I), that is believed not to be involved in catalysis. Complex I functions in the transfer of electrons from NADH to the respiratory chain. The immediate electron acceptor for the enzyme is believed to be ubiquinone. Involved in the interferon/all-trans-retinoic acid (IFN/RA) induced cell death. This apoptotic activity is inhibited by interaction with viral IRF1. Prevents the transactivation of STAT3 target genes. May play a role in CARD15-mediated innate mucosal responses and serve to regulate intestinal epithelial cell responses to microbes.</text>
</comment>
<evidence type="ECO:0000256" key="5">
    <source>
        <dbReference type="ARBA" id="ARBA00022660"/>
    </source>
</evidence>
<evidence type="ECO:0000256" key="13">
    <source>
        <dbReference type="ARBA" id="ARBA00046797"/>
    </source>
</evidence>
<evidence type="ECO:0000256" key="3">
    <source>
        <dbReference type="ARBA" id="ARBA00018192"/>
    </source>
</evidence>
<keyword evidence="5 14" id="KW-0679">Respiratory chain</keyword>
<keyword evidence="9 14" id="KW-1133">Transmembrane helix</keyword>
<evidence type="ECO:0000256" key="7">
    <source>
        <dbReference type="ARBA" id="ARBA00022792"/>
    </source>
</evidence>
<evidence type="ECO:0000256" key="12">
    <source>
        <dbReference type="ARBA" id="ARBA00045908"/>
    </source>
</evidence>
<evidence type="ECO:0000256" key="2">
    <source>
        <dbReference type="ARBA" id="ARBA00007312"/>
    </source>
</evidence>
<dbReference type="InterPro" id="IPR009346">
    <property type="entry name" value="GRIM-19"/>
</dbReference>
<name>A0ABM1BUV0_LIMPO</name>
<feature type="transmembrane region" description="Helical" evidence="14">
    <location>
        <begin position="30"/>
        <end position="51"/>
    </location>
</feature>
<reference evidence="16" key="1">
    <citation type="submission" date="2025-08" db="UniProtKB">
        <authorList>
            <consortium name="RefSeq"/>
        </authorList>
    </citation>
    <scope>IDENTIFICATION</scope>
    <source>
        <tissue evidence="16">Muscle</tissue>
    </source>
</reference>
<keyword evidence="4 14" id="KW-0813">Transport</keyword>
<keyword evidence="6 14" id="KW-0812">Transmembrane</keyword>